<evidence type="ECO:0000256" key="2">
    <source>
        <dbReference type="ARBA" id="ARBA00022692"/>
    </source>
</evidence>
<dbReference type="GO" id="GO:0042773">
    <property type="term" value="P:ATP synthesis coupled electron transport"/>
    <property type="evidence" value="ECO:0007669"/>
    <property type="project" value="InterPro"/>
</dbReference>
<dbReference type="RefSeq" id="WP_140693987.1">
    <property type="nucleotide sequence ID" value="NZ_RCZG01000007.1"/>
</dbReference>
<dbReference type="GO" id="GO:0003954">
    <property type="term" value="F:NADH dehydrogenase activity"/>
    <property type="evidence" value="ECO:0007669"/>
    <property type="project" value="TreeGrafter"/>
</dbReference>
<proteinExistence type="predicted"/>
<feature type="transmembrane region" description="Helical" evidence="6">
    <location>
        <begin position="414"/>
        <end position="441"/>
    </location>
</feature>
<gene>
    <name evidence="9" type="ORF">EAH80_18605</name>
</gene>
<dbReference type="Pfam" id="PF00361">
    <property type="entry name" value="Proton_antipo_M"/>
    <property type="match status" value="1"/>
</dbReference>
<name>A0A502E623_9MYCO</name>
<comment type="subcellular location">
    <subcellularLocation>
        <location evidence="1">Endomembrane system</location>
        <topology evidence="1">Multi-pass membrane protein</topology>
    </subcellularLocation>
    <subcellularLocation>
        <location evidence="5">Membrane</location>
        <topology evidence="5">Multi-pass membrane protein</topology>
    </subcellularLocation>
</comment>
<dbReference type="GO" id="GO:0008137">
    <property type="term" value="F:NADH dehydrogenase (ubiquinone) activity"/>
    <property type="evidence" value="ECO:0007669"/>
    <property type="project" value="InterPro"/>
</dbReference>
<keyword evidence="10" id="KW-1185">Reference proteome</keyword>
<dbReference type="InterPro" id="IPR018393">
    <property type="entry name" value="NADHpl_OxRdtase_5_subgr"/>
</dbReference>
<keyword evidence="2 5" id="KW-0812">Transmembrane</keyword>
<evidence type="ECO:0000256" key="3">
    <source>
        <dbReference type="ARBA" id="ARBA00022989"/>
    </source>
</evidence>
<feature type="transmembrane region" description="Helical" evidence="6">
    <location>
        <begin position="181"/>
        <end position="203"/>
    </location>
</feature>
<feature type="transmembrane region" description="Helical" evidence="6">
    <location>
        <begin position="306"/>
        <end position="324"/>
    </location>
</feature>
<dbReference type="PANTHER" id="PTHR42829">
    <property type="entry name" value="NADH-UBIQUINONE OXIDOREDUCTASE CHAIN 5"/>
    <property type="match status" value="1"/>
</dbReference>
<evidence type="ECO:0000256" key="5">
    <source>
        <dbReference type="RuleBase" id="RU000320"/>
    </source>
</evidence>
<feature type="transmembrane region" description="Helical" evidence="6">
    <location>
        <begin position="141"/>
        <end position="161"/>
    </location>
</feature>
<evidence type="ECO:0000256" key="6">
    <source>
        <dbReference type="SAM" id="Phobius"/>
    </source>
</evidence>
<evidence type="ECO:0000259" key="7">
    <source>
        <dbReference type="Pfam" id="PF00361"/>
    </source>
</evidence>
<dbReference type="Gene3D" id="1.20.5.2700">
    <property type="match status" value="1"/>
</dbReference>
<accession>A0A502E623</accession>
<dbReference type="AlphaFoldDB" id="A0A502E623"/>
<dbReference type="GO" id="GO:0012505">
    <property type="term" value="C:endomembrane system"/>
    <property type="evidence" value="ECO:0007669"/>
    <property type="project" value="UniProtKB-SubCell"/>
</dbReference>
<keyword evidence="4 6" id="KW-0472">Membrane</keyword>
<dbReference type="Pfam" id="PF00662">
    <property type="entry name" value="Proton_antipo_N"/>
    <property type="match status" value="1"/>
</dbReference>
<protein>
    <submittedName>
        <fullName evidence="9">NADH-quinone oxidoreductase subunit L</fullName>
    </submittedName>
</protein>
<feature type="domain" description="NADH-Ubiquinone oxidoreductase (complex I) chain 5 N-terminal" evidence="8">
    <location>
        <begin position="69"/>
        <end position="119"/>
    </location>
</feature>
<organism evidence="9 10">
    <name type="scientific">Mycolicibacterium hodleri</name>
    <dbReference type="NCBI Taxonomy" id="49897"/>
    <lineage>
        <taxon>Bacteria</taxon>
        <taxon>Bacillati</taxon>
        <taxon>Actinomycetota</taxon>
        <taxon>Actinomycetes</taxon>
        <taxon>Mycobacteriales</taxon>
        <taxon>Mycobacteriaceae</taxon>
        <taxon>Mycolicibacterium</taxon>
    </lineage>
</organism>
<keyword evidence="3 6" id="KW-1133">Transmembrane helix</keyword>
<evidence type="ECO:0000259" key="8">
    <source>
        <dbReference type="Pfam" id="PF00662"/>
    </source>
</evidence>
<reference evidence="9 10" key="1">
    <citation type="journal article" date="2019" name="Environ. Microbiol.">
        <title>Species interactions and distinct microbial communities in high Arctic permafrost affected cryosols are associated with the CH4 and CO2 gas fluxes.</title>
        <authorList>
            <person name="Altshuler I."/>
            <person name="Hamel J."/>
            <person name="Turney S."/>
            <person name="Magnuson E."/>
            <person name="Levesque R."/>
            <person name="Greer C."/>
            <person name="Whyte L.G."/>
        </authorList>
    </citation>
    <scope>NUCLEOTIDE SEQUENCE [LARGE SCALE GENOMIC DNA]</scope>
    <source>
        <strain evidence="9 10">S5.20</strain>
    </source>
</reference>
<comment type="caution">
    <text evidence="9">The sequence shown here is derived from an EMBL/GenBank/DDBJ whole genome shotgun (WGS) entry which is preliminary data.</text>
</comment>
<feature type="transmembrane region" description="Helical" evidence="6">
    <location>
        <begin position="372"/>
        <end position="394"/>
    </location>
</feature>
<dbReference type="OrthoDB" id="9811798at2"/>
<feature type="transmembrane region" description="Helical" evidence="6">
    <location>
        <begin position="209"/>
        <end position="227"/>
    </location>
</feature>
<feature type="transmembrane region" description="Helical" evidence="6">
    <location>
        <begin position="118"/>
        <end position="135"/>
    </location>
</feature>
<feature type="transmembrane region" description="Helical" evidence="6">
    <location>
        <begin position="617"/>
        <end position="635"/>
    </location>
</feature>
<sequence>MTLPIWLLIALPLLGAAILLLGGKATNAWGHLLGCATVLASFVVGAVLFVGMVNQPAEDRGFGEHLFSWVPVGQLRVDFGLQLDQLSVCFVLLITGVGSLIHVYSVGYMAHDPERRRFFAYLNLFVAAMLLLVLADNYLGLYMGWEGVGLASYLLIGFWSYKPSAAAAAKKAFVVNRVGDIGLALALMVMFTNVGTVSYAGVFVATGQMSHGTLTAIGLLLLLAACGKSAQVPLQSWLGDAMEGPTPVSALIHAATMVTAGVYLIVRSGPVYDLAPDARLGVVIVGAVTLLFGAVIGCAKDDIKKALAASTMSQIGYMVLAAGLGPAGYALAIMHLLTHGFFKAGLFLGAGSVMHGMDDETDMRRFGGLRTVMPITFVTFGLGYLAIIGVPPFAGFFSKDAIIETAFAAGGVKGILLGGAALLGAGITAFYMTRVMLLTFFGEKRWKPRASEATGEMTEPHPHESPASMTLPMIVLAVGSVGAGGLLAIGGTLEHWLEPVVGAHEEAAHAVPVWLMTTITLAVVAVGIAIAYRAYATRPVPEVAPEDVSVLTLAARRDLYGDAFNEDVLMRSGQVLTRGLVEIDDDGIDDVSRVLGNLVGGSSERLRQLQTGFARSYALSMLGGAALVIAAILAVKVW</sequence>
<dbReference type="InterPro" id="IPR001516">
    <property type="entry name" value="Proton_antipo_N"/>
</dbReference>
<feature type="transmembrane region" description="Helical" evidence="6">
    <location>
        <begin position="471"/>
        <end position="493"/>
    </location>
</feature>
<evidence type="ECO:0000256" key="4">
    <source>
        <dbReference type="ARBA" id="ARBA00023136"/>
    </source>
</evidence>
<evidence type="ECO:0000256" key="1">
    <source>
        <dbReference type="ARBA" id="ARBA00004127"/>
    </source>
</evidence>
<feature type="transmembrane region" description="Helical" evidence="6">
    <location>
        <begin position="513"/>
        <end position="532"/>
    </location>
</feature>
<evidence type="ECO:0000313" key="10">
    <source>
        <dbReference type="Proteomes" id="UP000320095"/>
    </source>
</evidence>
<dbReference type="GO" id="GO:0016020">
    <property type="term" value="C:membrane"/>
    <property type="evidence" value="ECO:0007669"/>
    <property type="project" value="UniProtKB-SubCell"/>
</dbReference>
<feature type="transmembrane region" description="Helical" evidence="6">
    <location>
        <begin position="330"/>
        <end position="351"/>
    </location>
</feature>
<dbReference type="PANTHER" id="PTHR42829:SF2">
    <property type="entry name" value="NADH-UBIQUINONE OXIDOREDUCTASE CHAIN 5"/>
    <property type="match status" value="1"/>
</dbReference>
<feature type="transmembrane region" description="Helical" evidence="6">
    <location>
        <begin position="85"/>
        <end position="106"/>
    </location>
</feature>
<dbReference type="GO" id="GO:0015990">
    <property type="term" value="P:electron transport coupled proton transport"/>
    <property type="evidence" value="ECO:0007669"/>
    <property type="project" value="TreeGrafter"/>
</dbReference>
<dbReference type="NCBIfam" id="TIGR01974">
    <property type="entry name" value="NDH_I_L"/>
    <property type="match status" value="1"/>
</dbReference>
<dbReference type="NCBIfam" id="NF005141">
    <property type="entry name" value="PRK06590.1"/>
    <property type="match status" value="1"/>
</dbReference>
<feature type="transmembrane region" description="Helical" evidence="6">
    <location>
        <begin position="6"/>
        <end position="23"/>
    </location>
</feature>
<dbReference type="Proteomes" id="UP000320095">
    <property type="component" value="Unassembled WGS sequence"/>
</dbReference>
<feature type="domain" description="NADH:quinone oxidoreductase/Mrp antiporter transmembrane" evidence="7">
    <location>
        <begin position="135"/>
        <end position="418"/>
    </location>
</feature>
<dbReference type="PRINTS" id="PR01435">
    <property type="entry name" value="NPOXDRDTASE5"/>
</dbReference>
<dbReference type="InterPro" id="IPR001750">
    <property type="entry name" value="ND/Mrp_TM"/>
</dbReference>
<feature type="transmembrane region" description="Helical" evidence="6">
    <location>
        <begin position="30"/>
        <end position="53"/>
    </location>
</feature>
<feature type="transmembrane region" description="Helical" evidence="6">
    <location>
        <begin position="248"/>
        <end position="266"/>
    </location>
</feature>
<evidence type="ECO:0000313" key="9">
    <source>
        <dbReference type="EMBL" id="TPG32804.1"/>
    </source>
</evidence>
<dbReference type="EMBL" id="RCZG01000007">
    <property type="protein sequence ID" value="TPG32804.1"/>
    <property type="molecule type" value="Genomic_DNA"/>
</dbReference>
<feature type="transmembrane region" description="Helical" evidence="6">
    <location>
        <begin position="278"/>
        <end position="299"/>
    </location>
</feature>
<dbReference type="PRINTS" id="PR01434">
    <property type="entry name" value="NADHDHGNASE5"/>
</dbReference>
<dbReference type="InterPro" id="IPR003945">
    <property type="entry name" value="NU5C-like"/>
</dbReference>